<gene>
    <name evidence="1" type="ORF">GIL414_LOCUS82608</name>
</gene>
<dbReference type="Proteomes" id="UP000681720">
    <property type="component" value="Unassembled WGS sequence"/>
</dbReference>
<evidence type="ECO:0000313" key="1">
    <source>
        <dbReference type="EMBL" id="CAF5217784.1"/>
    </source>
</evidence>
<organism evidence="1 2">
    <name type="scientific">Rotaria magnacalcarata</name>
    <dbReference type="NCBI Taxonomy" id="392030"/>
    <lineage>
        <taxon>Eukaryota</taxon>
        <taxon>Metazoa</taxon>
        <taxon>Spiralia</taxon>
        <taxon>Gnathifera</taxon>
        <taxon>Rotifera</taxon>
        <taxon>Eurotatoria</taxon>
        <taxon>Bdelloidea</taxon>
        <taxon>Philodinida</taxon>
        <taxon>Philodinidae</taxon>
        <taxon>Rotaria</taxon>
    </lineage>
</organism>
<proteinExistence type="predicted"/>
<sequence>MSKRLPNRKTQDFQLKFLSLDIFLKSKGICFVQLFEKSSLDYISSNYKNQFGRQFVIGDYTRKCGFINNEIPYIRIGKDETHYRTWIPTETKSARIMTHDERLFINSMLLYHGHWDMVLSKEQRWYLEEIDIDILGSIINLFDKEYYERQQRKLFVHC</sequence>
<dbReference type="EMBL" id="CAJOBJ010360635">
    <property type="protein sequence ID" value="CAF5217784.1"/>
    <property type="molecule type" value="Genomic_DNA"/>
</dbReference>
<evidence type="ECO:0000313" key="2">
    <source>
        <dbReference type="Proteomes" id="UP000681720"/>
    </source>
</evidence>
<comment type="caution">
    <text evidence="1">The sequence shown here is derived from an EMBL/GenBank/DDBJ whole genome shotgun (WGS) entry which is preliminary data.</text>
</comment>
<name>A0A8S3JMC0_9BILA</name>
<accession>A0A8S3JMC0</accession>
<dbReference type="AlphaFoldDB" id="A0A8S3JMC0"/>
<protein>
    <submittedName>
        <fullName evidence="1">Uncharacterized protein</fullName>
    </submittedName>
</protein>
<reference evidence="1" key="1">
    <citation type="submission" date="2021-02" db="EMBL/GenBank/DDBJ databases">
        <authorList>
            <person name="Nowell W R."/>
        </authorList>
    </citation>
    <scope>NUCLEOTIDE SEQUENCE</scope>
</reference>